<accession>Q851B0</accession>
<dbReference type="EMBL" id="AC090714">
    <property type="protein sequence ID" value="AAK92669.1"/>
    <property type="molecule type" value="Genomic_DNA"/>
</dbReference>
<organism evidence="1 3">
    <name type="scientific">Oryza sativa subsp. japonica</name>
    <name type="common">Rice</name>
    <dbReference type="NCBI Taxonomy" id="39947"/>
    <lineage>
        <taxon>Eukaryota</taxon>
        <taxon>Viridiplantae</taxon>
        <taxon>Streptophyta</taxon>
        <taxon>Embryophyta</taxon>
        <taxon>Tracheophyta</taxon>
        <taxon>Spermatophyta</taxon>
        <taxon>Magnoliopsida</taxon>
        <taxon>Liliopsida</taxon>
        <taxon>Poales</taxon>
        <taxon>Poaceae</taxon>
        <taxon>BOP clade</taxon>
        <taxon>Oryzoideae</taxon>
        <taxon>Oryzeae</taxon>
        <taxon>Oryzinae</taxon>
        <taxon>Oryza</taxon>
        <taxon>Oryza sativa</taxon>
    </lineage>
</organism>
<reference evidence="3" key="5">
    <citation type="journal article" date="2008" name="Nucleic Acids Res.">
        <title>The rice annotation project database (RAP-DB): 2008 update.</title>
        <authorList>
            <consortium name="The rice annotation project (RAP)"/>
        </authorList>
    </citation>
    <scope>GENOME REANNOTATION</scope>
    <source>
        <strain evidence="3">cv. Nipponbare</strain>
    </source>
</reference>
<dbReference type="Proteomes" id="UP000000763">
    <property type="component" value="Chromosome 3"/>
</dbReference>
<evidence type="ECO:0000313" key="1">
    <source>
        <dbReference type="EMBL" id="AAK92669.1"/>
    </source>
</evidence>
<dbReference type="EMBL" id="AC133337">
    <property type="protein sequence ID" value="AAO37833.1"/>
    <property type="molecule type" value="Genomic_DNA"/>
</dbReference>
<proteinExistence type="predicted"/>
<evidence type="ECO:0008006" key="4">
    <source>
        <dbReference type="Google" id="ProtNLM"/>
    </source>
</evidence>
<reference evidence="1" key="1">
    <citation type="submission" date="2003-02" db="EMBL/GenBank/DDBJ databases">
        <authorList>
            <person name="Buell R."/>
        </authorList>
    </citation>
    <scope>NUCLEOTIDE SEQUENCE</scope>
</reference>
<evidence type="ECO:0000313" key="2">
    <source>
        <dbReference type="EMBL" id="AAO37833.1"/>
    </source>
</evidence>
<gene>
    <name evidence="1" type="primary">OSJNBb0031G04.3</name>
    <name evidence="2" type="synonym">OSJNBa0023A13.9</name>
</gene>
<reference evidence="3" key="2">
    <citation type="journal article" date="2005" name="Nature">
        <title>The map-based sequence of the rice genome.</title>
        <authorList>
            <consortium name="International rice genome sequencing project (IRGSP)"/>
            <person name="Matsumoto T."/>
            <person name="Wu J."/>
            <person name="Kanamori H."/>
            <person name="Katayose Y."/>
            <person name="Fujisawa M."/>
            <person name="Namiki N."/>
            <person name="Mizuno H."/>
            <person name="Yamamoto K."/>
            <person name="Antonio B.A."/>
            <person name="Baba T."/>
            <person name="Sakata K."/>
            <person name="Nagamura Y."/>
            <person name="Aoki H."/>
            <person name="Arikawa K."/>
            <person name="Arita K."/>
            <person name="Bito T."/>
            <person name="Chiden Y."/>
            <person name="Fujitsuka N."/>
            <person name="Fukunaka R."/>
            <person name="Hamada M."/>
            <person name="Harada C."/>
            <person name="Hayashi A."/>
            <person name="Hijishita S."/>
            <person name="Honda M."/>
            <person name="Hosokawa S."/>
            <person name="Ichikawa Y."/>
            <person name="Idonuma A."/>
            <person name="Iijima M."/>
            <person name="Ikeda M."/>
            <person name="Ikeno M."/>
            <person name="Ito K."/>
            <person name="Ito S."/>
            <person name="Ito T."/>
            <person name="Ito Y."/>
            <person name="Ito Y."/>
            <person name="Iwabuchi A."/>
            <person name="Kamiya K."/>
            <person name="Karasawa W."/>
            <person name="Kurita K."/>
            <person name="Katagiri S."/>
            <person name="Kikuta A."/>
            <person name="Kobayashi H."/>
            <person name="Kobayashi N."/>
            <person name="Machita K."/>
            <person name="Maehara T."/>
            <person name="Masukawa M."/>
            <person name="Mizubayashi T."/>
            <person name="Mukai Y."/>
            <person name="Nagasaki H."/>
            <person name="Nagata Y."/>
            <person name="Naito S."/>
            <person name="Nakashima M."/>
            <person name="Nakama Y."/>
            <person name="Nakamichi Y."/>
            <person name="Nakamura M."/>
            <person name="Meguro A."/>
            <person name="Negishi M."/>
            <person name="Ohta I."/>
            <person name="Ohta T."/>
            <person name="Okamoto M."/>
            <person name="Ono N."/>
            <person name="Saji S."/>
            <person name="Sakaguchi M."/>
            <person name="Sakai K."/>
            <person name="Shibata M."/>
            <person name="Shimokawa T."/>
            <person name="Song J."/>
            <person name="Takazaki Y."/>
            <person name="Terasawa K."/>
            <person name="Tsugane M."/>
            <person name="Tsuji K."/>
            <person name="Ueda S."/>
            <person name="Waki K."/>
            <person name="Yamagata H."/>
            <person name="Yamamoto M."/>
            <person name="Yamamoto S."/>
            <person name="Yamane H."/>
            <person name="Yoshiki S."/>
            <person name="Yoshihara R."/>
            <person name="Yukawa K."/>
            <person name="Zhong H."/>
            <person name="Yano M."/>
            <person name="Yuan Q."/>
            <person name="Ouyang S."/>
            <person name="Liu J."/>
            <person name="Jones K.M."/>
            <person name="Gansberger K."/>
            <person name="Moffat K."/>
            <person name="Hill J."/>
            <person name="Bera J."/>
            <person name="Fadrosh D."/>
            <person name="Jin S."/>
            <person name="Johri S."/>
            <person name="Kim M."/>
            <person name="Overton L."/>
            <person name="Reardon M."/>
            <person name="Tsitrin T."/>
            <person name="Vuong H."/>
            <person name="Weaver B."/>
            <person name="Ciecko A."/>
            <person name="Tallon L."/>
            <person name="Jackson J."/>
            <person name="Pai G."/>
            <person name="Aken S.V."/>
            <person name="Utterback T."/>
            <person name="Reidmuller S."/>
            <person name="Feldblyum T."/>
            <person name="Hsiao J."/>
            <person name="Zismann V."/>
            <person name="Iobst S."/>
            <person name="de Vazeille A.R."/>
            <person name="Buell C.R."/>
            <person name="Ying K."/>
            <person name="Li Y."/>
            <person name="Lu T."/>
            <person name="Huang Y."/>
            <person name="Zhao Q."/>
            <person name="Feng Q."/>
            <person name="Zhang L."/>
            <person name="Zhu J."/>
            <person name="Weng Q."/>
            <person name="Mu J."/>
            <person name="Lu Y."/>
            <person name="Fan D."/>
            <person name="Liu Y."/>
            <person name="Guan J."/>
            <person name="Zhang Y."/>
            <person name="Yu S."/>
            <person name="Liu X."/>
            <person name="Zhang Y."/>
            <person name="Hong G."/>
            <person name="Han B."/>
            <person name="Choisne N."/>
            <person name="Demange N."/>
            <person name="Orjeda G."/>
            <person name="Samain S."/>
            <person name="Cattolico L."/>
            <person name="Pelletier E."/>
            <person name="Couloux A."/>
            <person name="Segurens B."/>
            <person name="Wincker P."/>
            <person name="D'Hont A."/>
            <person name="Scarpelli C."/>
            <person name="Weissenbach J."/>
            <person name="Salanoubat M."/>
            <person name="Quetier F."/>
            <person name="Yu Y."/>
            <person name="Kim H.R."/>
            <person name="Rambo T."/>
            <person name="Currie J."/>
            <person name="Collura K."/>
            <person name="Luo M."/>
            <person name="Yang T."/>
            <person name="Ammiraju J.S.S."/>
            <person name="Engler F."/>
            <person name="Soderlund C."/>
            <person name="Wing R.A."/>
            <person name="Palmer L.E."/>
            <person name="de la Bastide M."/>
            <person name="Spiegel L."/>
            <person name="Nascimento L."/>
            <person name="Zutavern T."/>
            <person name="O'Shaughnessy A."/>
            <person name="Dike S."/>
            <person name="Dedhia N."/>
            <person name="Preston R."/>
            <person name="Balija V."/>
            <person name="McCombie W.R."/>
            <person name="Chow T."/>
            <person name="Chen H."/>
            <person name="Chung M."/>
            <person name="Chen C."/>
            <person name="Shaw J."/>
            <person name="Wu H."/>
            <person name="Hsiao K."/>
            <person name="Chao Y."/>
            <person name="Chu M."/>
            <person name="Cheng C."/>
            <person name="Hour A."/>
            <person name="Lee P."/>
            <person name="Lin S."/>
            <person name="Lin Y."/>
            <person name="Liou J."/>
            <person name="Liu S."/>
            <person name="Hsing Y."/>
            <person name="Raghuvanshi S."/>
            <person name="Mohanty A."/>
            <person name="Bharti A.K."/>
            <person name="Gaur A."/>
            <person name="Gupta V."/>
            <person name="Kumar D."/>
            <person name="Ravi V."/>
            <person name="Vij S."/>
            <person name="Kapur A."/>
            <person name="Khurana P."/>
            <person name="Khurana P."/>
            <person name="Khurana J.P."/>
            <person name="Tyagi A.K."/>
            <person name="Gaikwad K."/>
            <person name="Singh A."/>
            <person name="Dalal V."/>
            <person name="Srivastava S."/>
            <person name="Dixit A."/>
            <person name="Pal A.K."/>
            <person name="Ghazi I.A."/>
            <person name="Yadav M."/>
            <person name="Pandit A."/>
            <person name="Bhargava A."/>
            <person name="Sureshbabu K."/>
            <person name="Batra K."/>
            <person name="Sharma T.R."/>
            <person name="Mohapatra T."/>
            <person name="Singh N.K."/>
            <person name="Messing J."/>
            <person name="Nelson A.B."/>
            <person name="Fuks G."/>
            <person name="Kavchok S."/>
            <person name="Keizer G."/>
            <person name="Linton E."/>
            <person name="Llaca V."/>
            <person name="Song R."/>
            <person name="Tanyolac B."/>
            <person name="Young S."/>
            <person name="Ho-Il K."/>
            <person name="Hahn J.H."/>
            <person name="Sangsakoo G."/>
            <person name="Vanavichit A."/>
            <person name="de Mattos Luiz.A.T."/>
            <person name="Zimmer P.D."/>
            <person name="Malone G."/>
            <person name="Dellagostin O."/>
            <person name="de Oliveira A.C."/>
            <person name="Bevan M."/>
            <person name="Bancroft I."/>
            <person name="Minx P."/>
            <person name="Cordum H."/>
            <person name="Wilson R."/>
            <person name="Cheng Z."/>
            <person name="Jin W."/>
            <person name="Jiang J."/>
            <person name="Leong S.A."/>
            <person name="Iwama H."/>
            <person name="Gojobori T."/>
            <person name="Itoh T."/>
            <person name="Niimura Y."/>
            <person name="Fujii Y."/>
            <person name="Habara T."/>
            <person name="Sakai H."/>
            <person name="Sato Y."/>
            <person name="Wilson G."/>
            <person name="Kumar K."/>
            <person name="McCouch S."/>
            <person name="Juretic N."/>
            <person name="Hoen D."/>
            <person name="Wright S."/>
            <person name="Bruskiewich R."/>
            <person name="Bureau T."/>
            <person name="Miyao A."/>
            <person name="Hirochika H."/>
            <person name="Nishikawa T."/>
            <person name="Kadowaki K."/>
            <person name="Sugiura M."/>
            <person name="Burr B."/>
            <person name="Sasaki T."/>
        </authorList>
    </citation>
    <scope>NUCLEOTIDE SEQUENCE [LARGE SCALE GENOMIC DNA]</scope>
    <source>
        <strain evidence="3">cv. Nipponbare</strain>
    </source>
</reference>
<evidence type="ECO:0000313" key="3">
    <source>
        <dbReference type="Proteomes" id="UP000000763"/>
    </source>
</evidence>
<reference evidence="2" key="3">
    <citation type="submission" date="2006-01" db="EMBL/GenBank/DDBJ databases">
        <title>Oryza sativa chromosome 3 BAC OSJNBa0023A13 genomic sequence.</title>
        <authorList>
            <person name="Buell C.R."/>
            <person name="Yuan Q."/>
            <person name="Ouyang S."/>
            <person name="Liu J."/>
            <person name="Gansberger K."/>
            <person name="Jones K.M."/>
            <person name="Overton II L.L."/>
            <person name="Tsitrin T."/>
            <person name="Kim M.M."/>
            <person name="Bera J.J."/>
            <person name="Jin S.S."/>
            <person name="Fadrosh D.W."/>
            <person name="Tallon L.J."/>
            <person name="Koo H."/>
            <person name="Zismann V."/>
            <person name="Hsiao J."/>
            <person name="Blunt S."/>
            <person name="Vanaken S.S."/>
            <person name="Riedmuller S.B."/>
            <person name="Utterback T.T."/>
            <person name="Feldblyum T.V."/>
            <person name="Yang Q.Q."/>
            <person name="Haas B.J."/>
            <person name="Suh B.B."/>
            <person name="Peterson J.J."/>
            <person name="Quackenbush J."/>
            <person name="White O."/>
            <person name="Salzberg S.L."/>
            <person name="Fraser C.M."/>
        </authorList>
    </citation>
    <scope>NUCLEOTIDE SEQUENCE</scope>
</reference>
<protein>
    <recommendedName>
        <fullName evidence="4">Retrotransposon, putative, centromere-specific</fullName>
    </recommendedName>
</protein>
<dbReference type="AlphaFoldDB" id="Q94GL0"/>
<reference evidence="1" key="4">
    <citation type="submission" date="2006-01" db="EMBL/GenBank/DDBJ databases">
        <title>Oryza sativa chromosome 3 BAC OSJNBb0031G04 genomic sequence.</title>
        <authorList>
            <person name="Buell C.R."/>
            <person name="Yuan Q."/>
            <person name="Ouyang S."/>
            <person name="Liu J."/>
            <person name="Moffat K.S."/>
            <person name="Hill J.N."/>
            <person name="Gansberger K."/>
            <person name="Brenner M."/>
            <person name="Burgess S."/>
            <person name="Hance M."/>
            <person name="Shvartsbeyn M."/>
            <person name="Tsitrin T."/>
            <person name="Riggs F."/>
            <person name="Hsiao J."/>
            <person name="Zismann V."/>
            <person name="Blunt S."/>
            <person name="Pai G."/>
            <person name="VanAken S.E."/>
            <person name="Utterback T.R."/>
            <person name="Feldblyum T.V."/>
            <person name="Kalb E."/>
            <person name="Quackenbush J."/>
            <person name="Salzberg S.L."/>
            <person name="White O."/>
            <person name="Fraser C.M."/>
        </authorList>
    </citation>
    <scope>NUCLEOTIDE SEQUENCE</scope>
</reference>
<name>Q94GL0_ORYSJ</name>
<sequence>MKEWMPKPIEIEEPVVVQAEKEKQVEKDEQRVVKDDLLPKEDMDINMVCMLPMEFCAMDEVEVAQLSLGPRDAVFEKADESNRHMKSLYLNEVGRGDDELKKTNMTLNSFNGEPMEAKGIFSVELTRGNKTLPTAFFIVDVQDCFYLVLACFFDLLARIRLICIGKINNPRRGLHKGKRDGHAQPRLLHHQRDIATSSRIAYEGAQNIHHEEKSDMLEMSSPSLTKEEEKTDAPTLSEEGIKGKLNGADITQVFHCVLILSMMFTLLMMLRNVILNGLCDEHRIEKSRTVFREEGEDDVTMATTDTTIAHIMEEQDNIKIKSSKCWNPIRPPTTLLNSIGRRICIQPPFLTRIRLICIGKINNPRRGVSITKAQHNISYGCSQIVMFLPNRSYLQLTERSGQQQLRVHHKDRLRIHRSLLPDIALLRTRTGRTSVILRVVTTSYLLWDAEKTPEINYRDTASKQLITYLNVSYALKQSLYFSGL</sequence>
<accession>Q94GL0</accession>